<reference evidence="2 3" key="1">
    <citation type="submission" date="2018-01" db="EMBL/GenBank/DDBJ databases">
        <title>Harnessing the power of phylogenomics to disentangle the directionality and signatures of interkingdom host jumping in the parasitic fungal genus Tolypocladium.</title>
        <authorList>
            <person name="Quandt C.A."/>
            <person name="Patterson W."/>
            <person name="Spatafora J.W."/>
        </authorList>
    </citation>
    <scope>NUCLEOTIDE SEQUENCE [LARGE SCALE GENOMIC DNA]</scope>
    <source>
        <strain evidence="2 3">NRBC 100945</strain>
    </source>
</reference>
<dbReference type="EMBL" id="PKSG01000846">
    <property type="protein sequence ID" value="POR32451.1"/>
    <property type="molecule type" value="Genomic_DNA"/>
</dbReference>
<evidence type="ECO:0000313" key="2">
    <source>
        <dbReference type="EMBL" id="POR32451.1"/>
    </source>
</evidence>
<feature type="compositionally biased region" description="Low complexity" evidence="1">
    <location>
        <begin position="1"/>
        <end position="15"/>
    </location>
</feature>
<keyword evidence="3" id="KW-1185">Reference proteome</keyword>
<sequence>MCRAARSKTAAPASAPEKERSARMARRDAASSILTGSRLLLPPKSRLRRKDSRLRAGLVLHALLEESRYSRRLFQEDIYIAEVVLPRMLEQDLMRAPTRVGTVC</sequence>
<dbReference type="Proteomes" id="UP000237481">
    <property type="component" value="Unassembled WGS sequence"/>
</dbReference>
<protein>
    <submittedName>
        <fullName evidence="2">Uncharacterized protein</fullName>
    </submittedName>
</protein>
<organism evidence="2 3">
    <name type="scientific">Tolypocladium paradoxum</name>
    <dbReference type="NCBI Taxonomy" id="94208"/>
    <lineage>
        <taxon>Eukaryota</taxon>
        <taxon>Fungi</taxon>
        <taxon>Dikarya</taxon>
        <taxon>Ascomycota</taxon>
        <taxon>Pezizomycotina</taxon>
        <taxon>Sordariomycetes</taxon>
        <taxon>Hypocreomycetidae</taxon>
        <taxon>Hypocreales</taxon>
        <taxon>Ophiocordycipitaceae</taxon>
        <taxon>Tolypocladium</taxon>
    </lineage>
</organism>
<feature type="compositionally biased region" description="Basic and acidic residues" evidence="1">
    <location>
        <begin position="16"/>
        <end position="29"/>
    </location>
</feature>
<evidence type="ECO:0000256" key="1">
    <source>
        <dbReference type="SAM" id="MobiDB-lite"/>
    </source>
</evidence>
<evidence type="ECO:0000313" key="3">
    <source>
        <dbReference type="Proteomes" id="UP000237481"/>
    </source>
</evidence>
<gene>
    <name evidence="2" type="ORF">TPAR_07346</name>
</gene>
<proteinExistence type="predicted"/>
<dbReference type="AlphaFoldDB" id="A0A2S4KQH7"/>
<accession>A0A2S4KQH7</accession>
<comment type="caution">
    <text evidence="2">The sequence shown here is derived from an EMBL/GenBank/DDBJ whole genome shotgun (WGS) entry which is preliminary data.</text>
</comment>
<name>A0A2S4KQH7_9HYPO</name>
<feature type="region of interest" description="Disordered" evidence="1">
    <location>
        <begin position="1"/>
        <end position="29"/>
    </location>
</feature>